<gene>
    <name evidence="1" type="ORF">DL237_12365</name>
</gene>
<sequence length="170" mass="17608">MVARGLILTTVCVVLAGCSDGTTLRAMRNTSAGPEEFNVAPTRKLETPETFAALPVPTPGGANLVDQTPKADAVAALGGNPAALAGTSVAAADGALVSYVGRSGIDGAIRPTLAAEDQAFREREARFSRLRLFGVDRYYMAYKNQTLDAQAAARAFRRAGVTTPSAPPAN</sequence>
<dbReference type="AlphaFoldDB" id="A0A399J0X9"/>
<proteinExistence type="predicted"/>
<evidence type="ECO:0000313" key="1">
    <source>
        <dbReference type="EMBL" id="RII38307.1"/>
    </source>
</evidence>
<dbReference type="OrthoDB" id="7876689at2"/>
<evidence type="ECO:0000313" key="2">
    <source>
        <dbReference type="Proteomes" id="UP000265848"/>
    </source>
</evidence>
<dbReference type="EMBL" id="QWJJ01000010">
    <property type="protein sequence ID" value="RII38307.1"/>
    <property type="molecule type" value="Genomic_DNA"/>
</dbReference>
<protein>
    <submittedName>
        <fullName evidence="1">DUF3035 domain-containing protein</fullName>
    </submittedName>
</protein>
<organism evidence="1 2">
    <name type="scientific">Pseudooceanicola sediminis</name>
    <dbReference type="NCBI Taxonomy" id="2211117"/>
    <lineage>
        <taxon>Bacteria</taxon>
        <taxon>Pseudomonadati</taxon>
        <taxon>Pseudomonadota</taxon>
        <taxon>Alphaproteobacteria</taxon>
        <taxon>Rhodobacterales</taxon>
        <taxon>Paracoccaceae</taxon>
        <taxon>Pseudooceanicola</taxon>
    </lineage>
</organism>
<dbReference type="Proteomes" id="UP000265848">
    <property type="component" value="Unassembled WGS sequence"/>
</dbReference>
<dbReference type="InterPro" id="IPR021395">
    <property type="entry name" value="DUF3035"/>
</dbReference>
<dbReference type="PROSITE" id="PS51257">
    <property type="entry name" value="PROKAR_LIPOPROTEIN"/>
    <property type="match status" value="1"/>
</dbReference>
<accession>A0A399J0X9</accession>
<comment type="caution">
    <text evidence="1">The sequence shown here is derived from an EMBL/GenBank/DDBJ whole genome shotgun (WGS) entry which is preliminary data.</text>
</comment>
<keyword evidence="2" id="KW-1185">Reference proteome</keyword>
<dbReference type="Pfam" id="PF11233">
    <property type="entry name" value="DUF3035"/>
    <property type="match status" value="1"/>
</dbReference>
<reference evidence="1 2" key="1">
    <citation type="submission" date="2018-08" db="EMBL/GenBank/DDBJ databases">
        <title>Pseudooceanicola sediminis CY03 in the family Rhodobacteracea.</title>
        <authorList>
            <person name="Zhang Y.-J."/>
        </authorList>
    </citation>
    <scope>NUCLEOTIDE SEQUENCE [LARGE SCALE GENOMIC DNA]</scope>
    <source>
        <strain evidence="1 2">CY03</strain>
    </source>
</reference>
<name>A0A399J0X9_9RHOB</name>